<reference evidence="1" key="2">
    <citation type="submission" date="2025-09" db="UniProtKB">
        <authorList>
            <consortium name="Ensembl"/>
        </authorList>
    </citation>
    <scope>IDENTIFICATION</scope>
</reference>
<organism evidence="1 2">
    <name type="scientific">Naja naja</name>
    <name type="common">Indian cobra</name>
    <dbReference type="NCBI Taxonomy" id="35670"/>
    <lineage>
        <taxon>Eukaryota</taxon>
        <taxon>Metazoa</taxon>
        <taxon>Chordata</taxon>
        <taxon>Craniata</taxon>
        <taxon>Vertebrata</taxon>
        <taxon>Euteleostomi</taxon>
        <taxon>Lepidosauria</taxon>
        <taxon>Squamata</taxon>
        <taxon>Bifurcata</taxon>
        <taxon>Unidentata</taxon>
        <taxon>Episquamata</taxon>
        <taxon>Toxicofera</taxon>
        <taxon>Serpentes</taxon>
        <taxon>Colubroidea</taxon>
        <taxon>Elapidae</taxon>
        <taxon>Elapinae</taxon>
        <taxon>Naja</taxon>
    </lineage>
</organism>
<accession>A0A8C6VKC2</accession>
<dbReference type="Ensembl" id="ENSNNAT00000008197.1">
    <property type="protein sequence ID" value="ENSNNAP00000007813.1"/>
    <property type="gene ID" value="ENSNNAG00000005222.1"/>
</dbReference>
<dbReference type="InterPro" id="IPR037138">
    <property type="entry name" value="His_deacetylse_dom_sf"/>
</dbReference>
<dbReference type="InterPro" id="IPR023696">
    <property type="entry name" value="Ureohydrolase_dom_sf"/>
</dbReference>
<sequence length="94" mass="10788">CWEALLHHSDLHPACKIEVPERLSSCYGRLQHYNLIERCILVSAREGTESEIMLIHSVLPPTIWVLILPTSEGWKAESTLSLVRLELPNCRQQK</sequence>
<dbReference type="AlphaFoldDB" id="A0A8C6VKC2"/>
<dbReference type="SUPFAM" id="SSF52768">
    <property type="entry name" value="Arginase/deacetylase"/>
    <property type="match status" value="1"/>
</dbReference>
<protein>
    <submittedName>
        <fullName evidence="1">Histone deacetylase 10</fullName>
    </submittedName>
</protein>
<keyword evidence="2" id="KW-1185">Reference proteome</keyword>
<evidence type="ECO:0000313" key="1">
    <source>
        <dbReference type="Ensembl" id="ENSNNAP00000007813.1"/>
    </source>
</evidence>
<reference evidence="1" key="1">
    <citation type="submission" date="2025-08" db="UniProtKB">
        <authorList>
            <consortium name="Ensembl"/>
        </authorList>
    </citation>
    <scope>IDENTIFICATION</scope>
</reference>
<proteinExistence type="predicted"/>
<gene>
    <name evidence="1" type="primary">HDAC10</name>
</gene>
<dbReference type="Gene3D" id="3.40.800.20">
    <property type="entry name" value="Histone deacetylase domain"/>
    <property type="match status" value="1"/>
</dbReference>
<dbReference type="OrthoDB" id="424012at2759"/>
<evidence type="ECO:0000313" key="2">
    <source>
        <dbReference type="Proteomes" id="UP000694559"/>
    </source>
</evidence>
<dbReference type="Proteomes" id="UP000694559">
    <property type="component" value="Unplaced"/>
</dbReference>
<dbReference type="GeneTree" id="ENSGT00940000160061"/>
<name>A0A8C6VKC2_NAJNA</name>